<dbReference type="InterPro" id="IPR001915">
    <property type="entry name" value="Peptidase_M48"/>
</dbReference>
<dbReference type="Proteomes" id="UP000644020">
    <property type="component" value="Unassembled WGS sequence"/>
</dbReference>
<keyword evidence="10" id="KW-1185">Reference proteome</keyword>
<dbReference type="GO" id="GO:0046872">
    <property type="term" value="F:metal ion binding"/>
    <property type="evidence" value="ECO:0007669"/>
    <property type="project" value="UniProtKB-KW"/>
</dbReference>
<keyword evidence="2" id="KW-0479">Metal-binding</keyword>
<sequence>MRPDIALGAVTGAAAAPAVGAVACPVMPLLPLLPRLPAPAALAHLLKPVQAGPAAFVFGASALAAGALAMVVAAAVGGAAAEALRLRAAVGRADTAPQAGGLCVLDEERPDAFALPGRPGRVGRIVVTAGMFRALDPHERDVLLGHERAHLDSRHHLFLAVAQLAGWCHPASATVVPQVSFAAERAADETPAAACGDRRPTARAVGKAALAALFLPARTAAGGTTGPVPARVKALLLKAPAHRPHLDGQRRRGAPR</sequence>
<evidence type="ECO:0000256" key="4">
    <source>
        <dbReference type="ARBA" id="ARBA00022833"/>
    </source>
</evidence>
<evidence type="ECO:0000256" key="3">
    <source>
        <dbReference type="ARBA" id="ARBA00022801"/>
    </source>
</evidence>
<comment type="cofactor">
    <cofactor evidence="6">
        <name>Zn(2+)</name>
        <dbReference type="ChEBI" id="CHEBI:29105"/>
    </cofactor>
    <text evidence="6">Binds 1 zinc ion per subunit.</text>
</comment>
<comment type="similarity">
    <text evidence="6">Belongs to the peptidase M48 family.</text>
</comment>
<evidence type="ECO:0000256" key="5">
    <source>
        <dbReference type="ARBA" id="ARBA00023049"/>
    </source>
</evidence>
<dbReference type="InterPro" id="IPR052173">
    <property type="entry name" value="Beta-lactam_resp_regulator"/>
</dbReference>
<keyword evidence="7" id="KW-1133">Transmembrane helix</keyword>
<dbReference type="EMBL" id="BMUL01000024">
    <property type="protein sequence ID" value="GHB08622.1"/>
    <property type="molecule type" value="Genomic_DNA"/>
</dbReference>
<keyword evidence="7" id="KW-0812">Transmembrane</keyword>
<name>A0A918T8C1_9ACTN</name>
<dbReference type="GO" id="GO:0006508">
    <property type="term" value="P:proteolysis"/>
    <property type="evidence" value="ECO:0007669"/>
    <property type="project" value="UniProtKB-KW"/>
</dbReference>
<keyword evidence="7" id="KW-0472">Membrane</keyword>
<feature type="transmembrane region" description="Helical" evidence="7">
    <location>
        <begin position="54"/>
        <end position="77"/>
    </location>
</feature>
<keyword evidence="1 6" id="KW-0645">Protease</keyword>
<evidence type="ECO:0000259" key="8">
    <source>
        <dbReference type="Pfam" id="PF01435"/>
    </source>
</evidence>
<reference evidence="9" key="2">
    <citation type="submission" date="2020-09" db="EMBL/GenBank/DDBJ databases">
        <authorList>
            <person name="Sun Q."/>
            <person name="Ohkuma M."/>
        </authorList>
    </citation>
    <scope>NUCLEOTIDE SEQUENCE</scope>
    <source>
        <strain evidence="9">JCM 4518</strain>
    </source>
</reference>
<gene>
    <name evidence="9" type="ORF">GCM10010305_59530</name>
</gene>
<dbReference type="Pfam" id="PF01435">
    <property type="entry name" value="Peptidase_M48"/>
    <property type="match status" value="1"/>
</dbReference>
<comment type="caution">
    <text evidence="9">The sequence shown here is derived from an EMBL/GenBank/DDBJ whole genome shotgun (WGS) entry which is preliminary data.</text>
</comment>
<keyword evidence="3 6" id="KW-0378">Hydrolase</keyword>
<evidence type="ECO:0000313" key="9">
    <source>
        <dbReference type="EMBL" id="GHB08622.1"/>
    </source>
</evidence>
<evidence type="ECO:0000256" key="6">
    <source>
        <dbReference type="RuleBase" id="RU003983"/>
    </source>
</evidence>
<evidence type="ECO:0000256" key="1">
    <source>
        <dbReference type="ARBA" id="ARBA00022670"/>
    </source>
</evidence>
<evidence type="ECO:0000256" key="2">
    <source>
        <dbReference type="ARBA" id="ARBA00022723"/>
    </source>
</evidence>
<reference evidence="9" key="1">
    <citation type="journal article" date="2014" name="Int. J. Syst. Evol. Microbiol.">
        <title>Complete genome sequence of Corynebacterium casei LMG S-19264T (=DSM 44701T), isolated from a smear-ripened cheese.</title>
        <authorList>
            <consortium name="US DOE Joint Genome Institute (JGI-PGF)"/>
            <person name="Walter F."/>
            <person name="Albersmeier A."/>
            <person name="Kalinowski J."/>
            <person name="Ruckert C."/>
        </authorList>
    </citation>
    <scope>NUCLEOTIDE SEQUENCE</scope>
    <source>
        <strain evidence="9">JCM 4518</strain>
    </source>
</reference>
<keyword evidence="4 6" id="KW-0862">Zinc</keyword>
<dbReference type="PANTHER" id="PTHR34978">
    <property type="entry name" value="POSSIBLE SENSOR-TRANSDUCER PROTEIN BLAR"/>
    <property type="match status" value="1"/>
</dbReference>
<proteinExistence type="inferred from homology"/>
<dbReference type="GO" id="GO:0004222">
    <property type="term" value="F:metalloendopeptidase activity"/>
    <property type="evidence" value="ECO:0007669"/>
    <property type="project" value="InterPro"/>
</dbReference>
<dbReference type="CDD" id="cd07326">
    <property type="entry name" value="M56_BlaR1_MecR1_like"/>
    <property type="match status" value="1"/>
</dbReference>
<feature type="domain" description="Peptidase M48" evidence="8">
    <location>
        <begin position="103"/>
        <end position="162"/>
    </location>
</feature>
<accession>A0A918T8C1</accession>
<evidence type="ECO:0000313" key="10">
    <source>
        <dbReference type="Proteomes" id="UP000644020"/>
    </source>
</evidence>
<dbReference type="PANTHER" id="PTHR34978:SF3">
    <property type="entry name" value="SLR0241 PROTEIN"/>
    <property type="match status" value="1"/>
</dbReference>
<dbReference type="AlphaFoldDB" id="A0A918T8C1"/>
<organism evidence="9 10">
    <name type="scientific">Streptomyces termitum</name>
    <dbReference type="NCBI Taxonomy" id="67368"/>
    <lineage>
        <taxon>Bacteria</taxon>
        <taxon>Bacillati</taxon>
        <taxon>Actinomycetota</taxon>
        <taxon>Actinomycetes</taxon>
        <taxon>Kitasatosporales</taxon>
        <taxon>Streptomycetaceae</taxon>
        <taxon>Streptomyces</taxon>
    </lineage>
</organism>
<dbReference type="PROSITE" id="PS51257">
    <property type="entry name" value="PROKAR_LIPOPROTEIN"/>
    <property type="match status" value="1"/>
</dbReference>
<protein>
    <recommendedName>
        <fullName evidence="8">Peptidase M48 domain-containing protein</fullName>
    </recommendedName>
</protein>
<evidence type="ECO:0000256" key="7">
    <source>
        <dbReference type="SAM" id="Phobius"/>
    </source>
</evidence>
<keyword evidence="5 6" id="KW-0482">Metalloprotease</keyword>
<dbReference type="Gene3D" id="3.30.2010.10">
    <property type="entry name" value="Metalloproteases ('zincins'), catalytic domain"/>
    <property type="match status" value="1"/>
</dbReference>